<dbReference type="AlphaFoldDB" id="A0A9X1MFV8"/>
<dbReference type="RefSeq" id="WP_227897276.1">
    <property type="nucleotide sequence ID" value="NZ_CP099467.1"/>
</dbReference>
<organism evidence="2 3">
    <name type="scientific">Arthrobacter caoxuetaonis</name>
    <dbReference type="NCBI Taxonomy" id="2886935"/>
    <lineage>
        <taxon>Bacteria</taxon>
        <taxon>Bacillati</taxon>
        <taxon>Actinomycetota</taxon>
        <taxon>Actinomycetes</taxon>
        <taxon>Micrococcales</taxon>
        <taxon>Micrococcaceae</taxon>
        <taxon>Arthrobacter</taxon>
    </lineage>
</organism>
<dbReference type="EMBL" id="JAJFZV010000018">
    <property type="protein sequence ID" value="MCC3299288.1"/>
    <property type="molecule type" value="Genomic_DNA"/>
</dbReference>
<dbReference type="Proteomes" id="UP001139158">
    <property type="component" value="Unassembled WGS sequence"/>
</dbReference>
<keyword evidence="3" id="KW-1185">Reference proteome</keyword>
<comment type="caution">
    <text evidence="2">The sequence shown here is derived from an EMBL/GenBank/DDBJ whole genome shotgun (WGS) entry which is preliminary data.</text>
</comment>
<evidence type="ECO:0000256" key="1">
    <source>
        <dbReference type="SAM" id="MobiDB-lite"/>
    </source>
</evidence>
<proteinExistence type="predicted"/>
<protein>
    <submittedName>
        <fullName evidence="2">Uncharacterized protein</fullName>
    </submittedName>
</protein>
<reference evidence="2" key="1">
    <citation type="submission" date="2021-10" db="EMBL/GenBank/DDBJ databases">
        <title>Novel species in genus Arthrobacter.</title>
        <authorList>
            <person name="Liu Y."/>
        </authorList>
    </citation>
    <scope>NUCLEOTIDE SEQUENCE</scope>
    <source>
        <strain evidence="2">Zg-Y453</strain>
    </source>
</reference>
<evidence type="ECO:0000313" key="2">
    <source>
        <dbReference type="EMBL" id="MCC3299288.1"/>
    </source>
</evidence>
<name>A0A9X1MFV8_9MICC</name>
<sequence>MKFDMHQAPGPPPSAGGEGNFDVTPQVIGSVLSDVARQSETNEAMARALETAAANIASAAQAWPVAEQLSGLNTYVLQRSMLIIETRMRNNITAVTDVVNILLSADQEMSGTARTSSAQAAQASIMDDPLADPNAPTRAGPGLWIQ</sequence>
<gene>
    <name evidence="2" type="ORF">LJ757_15970</name>
</gene>
<feature type="region of interest" description="Disordered" evidence="1">
    <location>
        <begin position="1"/>
        <end position="23"/>
    </location>
</feature>
<dbReference type="Pfam" id="PF20117">
    <property type="entry name" value="DUF6507"/>
    <property type="match status" value="1"/>
</dbReference>
<feature type="region of interest" description="Disordered" evidence="1">
    <location>
        <begin position="113"/>
        <end position="146"/>
    </location>
</feature>
<evidence type="ECO:0000313" key="3">
    <source>
        <dbReference type="Proteomes" id="UP001139158"/>
    </source>
</evidence>
<accession>A0A9X1MFV8</accession>
<dbReference type="InterPro" id="IPR045436">
    <property type="entry name" value="DUF6507"/>
</dbReference>